<dbReference type="EMBL" id="OBEL01000001">
    <property type="protein sequence ID" value="SNZ07213.1"/>
    <property type="molecule type" value="Genomic_DNA"/>
</dbReference>
<dbReference type="Proteomes" id="UP000219439">
    <property type="component" value="Unassembled WGS sequence"/>
</dbReference>
<name>A0A285NE85_9HYPH</name>
<protein>
    <submittedName>
        <fullName evidence="1">Uncharacterized protein</fullName>
    </submittedName>
</protein>
<sequence>MLLVNEQIGLKFKCNPGQVLKATFSCFVRRSSEMACLRVVDRLLGKQRARREYFTGSTDERIDPLGVQSVL</sequence>
<organism evidence="1 2">
    <name type="scientific">Cohaesibacter gelatinilyticus</name>
    <dbReference type="NCBI Taxonomy" id="372072"/>
    <lineage>
        <taxon>Bacteria</taxon>
        <taxon>Pseudomonadati</taxon>
        <taxon>Pseudomonadota</taxon>
        <taxon>Alphaproteobacteria</taxon>
        <taxon>Hyphomicrobiales</taxon>
        <taxon>Cohaesibacteraceae</taxon>
    </lineage>
</organism>
<gene>
    <name evidence="1" type="ORF">SAMN06265368_0729</name>
</gene>
<proteinExistence type="predicted"/>
<dbReference type="AlphaFoldDB" id="A0A285NE85"/>
<accession>A0A285NE85</accession>
<evidence type="ECO:0000313" key="2">
    <source>
        <dbReference type="Proteomes" id="UP000219439"/>
    </source>
</evidence>
<keyword evidence="2" id="KW-1185">Reference proteome</keyword>
<reference evidence="1 2" key="1">
    <citation type="submission" date="2017-09" db="EMBL/GenBank/DDBJ databases">
        <authorList>
            <person name="Ehlers B."/>
            <person name="Leendertz F.H."/>
        </authorList>
    </citation>
    <scope>NUCLEOTIDE SEQUENCE [LARGE SCALE GENOMIC DNA]</scope>
    <source>
        <strain evidence="1 2">DSM 18289</strain>
    </source>
</reference>
<evidence type="ECO:0000313" key="1">
    <source>
        <dbReference type="EMBL" id="SNZ07213.1"/>
    </source>
</evidence>
<dbReference type="RefSeq" id="WP_097152029.1">
    <property type="nucleotide sequence ID" value="NZ_OBEL01000001.1"/>
</dbReference>